<gene>
    <name evidence="6" type="ORF">GCM10011574_43840</name>
</gene>
<dbReference type="SUPFAM" id="SSF55781">
    <property type="entry name" value="GAF domain-like"/>
    <property type="match status" value="1"/>
</dbReference>
<evidence type="ECO:0000259" key="4">
    <source>
        <dbReference type="PROSITE" id="PS51077"/>
    </source>
</evidence>
<comment type="caution">
    <text evidence="6">The sequence shown here is derived from an EMBL/GenBank/DDBJ whole genome shotgun (WGS) entry which is preliminary data.</text>
</comment>
<dbReference type="InterPro" id="IPR014757">
    <property type="entry name" value="Tscrpt_reg_IclR_C"/>
</dbReference>
<reference evidence="6" key="2">
    <citation type="submission" date="2020-09" db="EMBL/GenBank/DDBJ databases">
        <authorList>
            <person name="Sun Q."/>
            <person name="Zhou Y."/>
        </authorList>
    </citation>
    <scope>NUCLEOTIDE SEQUENCE</scope>
    <source>
        <strain evidence="6">CGMCC 4.7138</strain>
    </source>
</reference>
<evidence type="ECO:0000259" key="5">
    <source>
        <dbReference type="PROSITE" id="PS51078"/>
    </source>
</evidence>
<dbReference type="Gene3D" id="1.10.10.10">
    <property type="entry name" value="Winged helix-like DNA-binding domain superfamily/Winged helix DNA-binding domain"/>
    <property type="match status" value="1"/>
</dbReference>
<keyword evidence="2" id="KW-0238">DNA-binding</keyword>
<dbReference type="GO" id="GO:0003700">
    <property type="term" value="F:DNA-binding transcription factor activity"/>
    <property type="evidence" value="ECO:0007669"/>
    <property type="project" value="TreeGrafter"/>
</dbReference>
<dbReference type="SUPFAM" id="SSF46785">
    <property type="entry name" value="Winged helix' DNA-binding domain"/>
    <property type="match status" value="1"/>
</dbReference>
<evidence type="ECO:0000256" key="2">
    <source>
        <dbReference type="ARBA" id="ARBA00023125"/>
    </source>
</evidence>
<dbReference type="InterPro" id="IPR029016">
    <property type="entry name" value="GAF-like_dom_sf"/>
</dbReference>
<dbReference type="InterPro" id="IPR050707">
    <property type="entry name" value="HTH_MetabolicPath_Reg"/>
</dbReference>
<feature type="domain" description="HTH iclR-type" evidence="4">
    <location>
        <begin position="11"/>
        <end position="72"/>
    </location>
</feature>
<evidence type="ECO:0000256" key="3">
    <source>
        <dbReference type="ARBA" id="ARBA00023163"/>
    </source>
</evidence>
<dbReference type="PANTHER" id="PTHR30136">
    <property type="entry name" value="HELIX-TURN-HELIX TRANSCRIPTIONAL REGULATOR, ICLR FAMILY"/>
    <property type="match status" value="1"/>
</dbReference>
<feature type="domain" description="IclR-ED" evidence="5">
    <location>
        <begin position="73"/>
        <end position="254"/>
    </location>
</feature>
<keyword evidence="3" id="KW-0804">Transcription</keyword>
<dbReference type="InterPro" id="IPR005471">
    <property type="entry name" value="Tscrpt_reg_IclR_N"/>
</dbReference>
<dbReference type="PANTHER" id="PTHR30136:SF24">
    <property type="entry name" value="HTH-TYPE TRANSCRIPTIONAL REPRESSOR ALLR"/>
    <property type="match status" value="1"/>
</dbReference>
<evidence type="ECO:0000313" key="7">
    <source>
        <dbReference type="Proteomes" id="UP000653480"/>
    </source>
</evidence>
<evidence type="ECO:0000313" key="6">
    <source>
        <dbReference type="EMBL" id="GGO18838.1"/>
    </source>
</evidence>
<keyword evidence="1" id="KW-0805">Transcription regulation</keyword>
<protein>
    <submittedName>
        <fullName evidence="6">IclR family transcriptional regulator</fullName>
    </submittedName>
</protein>
<proteinExistence type="predicted"/>
<name>A0A8H9H3T3_9ACTN</name>
<dbReference type="Gene3D" id="3.30.450.40">
    <property type="match status" value="1"/>
</dbReference>
<sequence>MDAPDKPDSPIGSADNVLRLIAAFEQHDKLRVADVSRMLGVARSTAHRLLRVLVAHGFASQDELSKAYIVGPSLLRLAVSISRGLDLTTVAAPVMAELVDELGETVHLAVLQGPEVFFLESIETPKPLRVGARAGHLRPAYATATGRVLLSELSDEELQAHLPSVLSALTRRTVTDREELASVLATARRQGYAWSLGESEEDVASVAVPVRNASGRIAAALAAAAPPSRLGEEDVASIAAKLTFGATRISSLLL</sequence>
<dbReference type="GO" id="GO:0045892">
    <property type="term" value="P:negative regulation of DNA-templated transcription"/>
    <property type="evidence" value="ECO:0007669"/>
    <property type="project" value="TreeGrafter"/>
</dbReference>
<dbReference type="InterPro" id="IPR036388">
    <property type="entry name" value="WH-like_DNA-bd_sf"/>
</dbReference>
<organism evidence="6 7">
    <name type="scientific">Microbispora bryophytorum</name>
    <dbReference type="NCBI Taxonomy" id="1460882"/>
    <lineage>
        <taxon>Bacteria</taxon>
        <taxon>Bacillati</taxon>
        <taxon>Actinomycetota</taxon>
        <taxon>Actinomycetes</taxon>
        <taxon>Streptosporangiales</taxon>
        <taxon>Streptosporangiaceae</taxon>
        <taxon>Microbispora</taxon>
    </lineage>
</organism>
<dbReference type="GO" id="GO:0003677">
    <property type="term" value="F:DNA binding"/>
    <property type="evidence" value="ECO:0007669"/>
    <property type="project" value="UniProtKB-KW"/>
</dbReference>
<keyword evidence="7" id="KW-1185">Reference proteome</keyword>
<reference evidence="6" key="1">
    <citation type="journal article" date="2014" name="Int. J. Syst. Evol. Microbiol.">
        <title>Complete genome sequence of Corynebacterium casei LMG S-19264T (=DSM 44701T), isolated from a smear-ripened cheese.</title>
        <authorList>
            <consortium name="US DOE Joint Genome Institute (JGI-PGF)"/>
            <person name="Walter F."/>
            <person name="Albersmeier A."/>
            <person name="Kalinowski J."/>
            <person name="Ruckert C."/>
        </authorList>
    </citation>
    <scope>NUCLEOTIDE SEQUENCE</scope>
    <source>
        <strain evidence="6">CGMCC 4.7138</strain>
    </source>
</reference>
<accession>A0A8H9H3T3</accession>
<dbReference type="Pfam" id="PF09339">
    <property type="entry name" value="HTH_IclR"/>
    <property type="match status" value="1"/>
</dbReference>
<dbReference type="PROSITE" id="PS51078">
    <property type="entry name" value="ICLR_ED"/>
    <property type="match status" value="1"/>
</dbReference>
<dbReference type="AlphaFoldDB" id="A0A8H9H3T3"/>
<dbReference type="Proteomes" id="UP000653480">
    <property type="component" value="Unassembled WGS sequence"/>
</dbReference>
<dbReference type="InterPro" id="IPR036390">
    <property type="entry name" value="WH_DNA-bd_sf"/>
</dbReference>
<evidence type="ECO:0000256" key="1">
    <source>
        <dbReference type="ARBA" id="ARBA00023015"/>
    </source>
</evidence>
<dbReference type="Pfam" id="PF01614">
    <property type="entry name" value="IclR_C"/>
    <property type="match status" value="1"/>
</dbReference>
<dbReference type="EMBL" id="BMMN01000007">
    <property type="protein sequence ID" value="GGO18838.1"/>
    <property type="molecule type" value="Genomic_DNA"/>
</dbReference>
<dbReference type="PROSITE" id="PS51077">
    <property type="entry name" value="HTH_ICLR"/>
    <property type="match status" value="1"/>
</dbReference>
<dbReference type="SMART" id="SM00346">
    <property type="entry name" value="HTH_ICLR"/>
    <property type="match status" value="1"/>
</dbReference>